<dbReference type="NCBIfam" id="TIGR01076">
    <property type="entry name" value="sortase_fam"/>
    <property type="match status" value="1"/>
</dbReference>
<dbReference type="EMBL" id="CP045120">
    <property type="protein sequence ID" value="QIN85520.1"/>
    <property type="molecule type" value="Genomic_DNA"/>
</dbReference>
<dbReference type="KEGG" id="rub:GBA63_21855"/>
<feature type="active site" description="Acyl-thioester intermediate" evidence="2">
    <location>
        <position position="112"/>
    </location>
</feature>
<keyword evidence="3" id="KW-0614">Plasmid</keyword>
<gene>
    <name evidence="3" type="ORF">GBA63_21855</name>
</gene>
<keyword evidence="1" id="KW-0378">Hydrolase</keyword>
<dbReference type="Gene3D" id="2.40.260.10">
    <property type="entry name" value="Sortase"/>
    <property type="match status" value="1"/>
</dbReference>
<dbReference type="InterPro" id="IPR005754">
    <property type="entry name" value="Sortase"/>
</dbReference>
<feature type="active site" description="Proton donor/acceptor" evidence="2">
    <location>
        <position position="45"/>
    </location>
</feature>
<keyword evidence="4" id="KW-1185">Reference proteome</keyword>
<reference evidence="3 4" key="1">
    <citation type="submission" date="2019-10" db="EMBL/GenBank/DDBJ databases">
        <title>Rubrobacter sp nov SCSIO 52090 isolated from a deep-sea sediment in the South China Sea.</title>
        <authorList>
            <person name="Chen R.W."/>
        </authorList>
    </citation>
    <scope>NUCLEOTIDE SEQUENCE [LARGE SCALE GENOMIC DNA]</scope>
    <source>
        <strain evidence="3 4">SCSIO 52909</strain>
        <plasmid evidence="3 4">unnamed1</plasmid>
    </source>
</reference>
<sequence length="144" mass="16273">MERVRDLPVFDAAAADESALRGGALHVKDTGFPWQEEANVYIAGHRLGYPRTRSFLVFWDLNKLRRGDGVVLEDSGGTRYVYRVFDRLVVPPDRVSATEPMEGRNIVSLQTCTLPDYRERLIVRAELARTVEPTEGRGPRAEKS</sequence>
<name>A0A6G8QGC7_9ACTN</name>
<geneLocation type="plasmid" evidence="3 4">
    <name>unnamed1</name>
</geneLocation>
<dbReference type="CDD" id="cd05830">
    <property type="entry name" value="Sortase_E"/>
    <property type="match status" value="1"/>
</dbReference>
<evidence type="ECO:0000313" key="4">
    <source>
        <dbReference type="Proteomes" id="UP000501452"/>
    </source>
</evidence>
<dbReference type="GO" id="GO:0016787">
    <property type="term" value="F:hydrolase activity"/>
    <property type="evidence" value="ECO:0007669"/>
    <property type="project" value="UniProtKB-KW"/>
</dbReference>
<evidence type="ECO:0000256" key="2">
    <source>
        <dbReference type="PIRSR" id="PIRSR605754-1"/>
    </source>
</evidence>
<evidence type="ECO:0000313" key="3">
    <source>
        <dbReference type="EMBL" id="QIN85520.1"/>
    </source>
</evidence>
<evidence type="ECO:0000256" key="1">
    <source>
        <dbReference type="ARBA" id="ARBA00022801"/>
    </source>
</evidence>
<dbReference type="Pfam" id="PF04203">
    <property type="entry name" value="Sortase"/>
    <property type="match status" value="1"/>
</dbReference>
<dbReference type="Proteomes" id="UP000501452">
    <property type="component" value="Plasmid unnamed1"/>
</dbReference>
<organism evidence="3 4">
    <name type="scientific">Rubrobacter tropicus</name>
    <dbReference type="NCBI Taxonomy" id="2653851"/>
    <lineage>
        <taxon>Bacteria</taxon>
        <taxon>Bacillati</taxon>
        <taxon>Actinomycetota</taxon>
        <taxon>Rubrobacteria</taxon>
        <taxon>Rubrobacterales</taxon>
        <taxon>Rubrobacteraceae</taxon>
        <taxon>Rubrobacter</taxon>
    </lineage>
</organism>
<dbReference type="SUPFAM" id="SSF63817">
    <property type="entry name" value="Sortase"/>
    <property type="match status" value="1"/>
</dbReference>
<proteinExistence type="predicted"/>
<dbReference type="InterPro" id="IPR042003">
    <property type="entry name" value="Sortase_E"/>
</dbReference>
<accession>A0A6G8QGC7</accession>
<protein>
    <submittedName>
        <fullName evidence="3">Sortase</fullName>
    </submittedName>
</protein>
<dbReference type="InterPro" id="IPR023365">
    <property type="entry name" value="Sortase_dom-sf"/>
</dbReference>
<dbReference type="AlphaFoldDB" id="A0A6G8QGC7"/>